<protein>
    <submittedName>
        <fullName evidence="3">Uncharacterized protein</fullName>
    </submittedName>
</protein>
<keyword evidence="2" id="KW-1185">Reference proteome</keyword>
<evidence type="ECO:0000256" key="1">
    <source>
        <dbReference type="SAM" id="Phobius"/>
    </source>
</evidence>
<dbReference type="WBParaSite" id="ACRNAN_Path_35.g135.t1">
    <property type="protein sequence ID" value="ACRNAN_Path_35.g135.t1"/>
    <property type="gene ID" value="ACRNAN_Path_35.g135"/>
</dbReference>
<sequence>MQNSDQYQPIPIEDVEQTTKNGYTGCRICDIRKGAKIVVILGLILDFIFVIIVLANAILRIFGKDWDGGTMRGVVGLAICVIVVHSLILYGLKTEKPCPSIPYLIIKKVSFKTYSYYKRNQSINLS</sequence>
<feature type="transmembrane region" description="Helical" evidence="1">
    <location>
        <begin position="74"/>
        <end position="92"/>
    </location>
</feature>
<accession>A0A914C5M3</accession>
<keyword evidence="1" id="KW-0812">Transmembrane</keyword>
<proteinExistence type="predicted"/>
<keyword evidence="1" id="KW-0472">Membrane</keyword>
<dbReference type="Proteomes" id="UP000887540">
    <property type="component" value="Unplaced"/>
</dbReference>
<keyword evidence="1" id="KW-1133">Transmembrane helix</keyword>
<feature type="transmembrane region" description="Helical" evidence="1">
    <location>
        <begin position="37"/>
        <end position="62"/>
    </location>
</feature>
<reference evidence="3" key="1">
    <citation type="submission" date="2022-11" db="UniProtKB">
        <authorList>
            <consortium name="WormBaseParasite"/>
        </authorList>
    </citation>
    <scope>IDENTIFICATION</scope>
</reference>
<dbReference type="AlphaFoldDB" id="A0A914C5M3"/>
<evidence type="ECO:0000313" key="3">
    <source>
        <dbReference type="WBParaSite" id="ACRNAN_Path_35.g135.t1"/>
    </source>
</evidence>
<organism evidence="2 3">
    <name type="scientific">Acrobeloides nanus</name>
    <dbReference type="NCBI Taxonomy" id="290746"/>
    <lineage>
        <taxon>Eukaryota</taxon>
        <taxon>Metazoa</taxon>
        <taxon>Ecdysozoa</taxon>
        <taxon>Nematoda</taxon>
        <taxon>Chromadorea</taxon>
        <taxon>Rhabditida</taxon>
        <taxon>Tylenchina</taxon>
        <taxon>Cephalobomorpha</taxon>
        <taxon>Cephaloboidea</taxon>
        <taxon>Cephalobidae</taxon>
        <taxon>Acrobeloides</taxon>
    </lineage>
</organism>
<name>A0A914C5M3_9BILA</name>
<evidence type="ECO:0000313" key="2">
    <source>
        <dbReference type="Proteomes" id="UP000887540"/>
    </source>
</evidence>